<protein>
    <submittedName>
        <fullName evidence="3">GGDEF domain-containing protein</fullName>
        <ecNumber evidence="3">2.7.7.65</ecNumber>
    </submittedName>
</protein>
<dbReference type="PANTHER" id="PTHR45138">
    <property type="entry name" value="REGULATORY COMPONENTS OF SENSORY TRANSDUCTION SYSTEM"/>
    <property type="match status" value="1"/>
</dbReference>
<gene>
    <name evidence="3" type="ORF">ACFQPF_04345</name>
</gene>
<keyword evidence="1" id="KW-0472">Membrane</keyword>
<dbReference type="InterPro" id="IPR000160">
    <property type="entry name" value="GGDEF_dom"/>
</dbReference>
<name>A0ABW2NKE4_9BACL</name>
<dbReference type="SUPFAM" id="SSF55073">
    <property type="entry name" value="Nucleotide cyclase"/>
    <property type="match status" value="1"/>
</dbReference>
<proteinExistence type="predicted"/>
<dbReference type="GO" id="GO:0052621">
    <property type="term" value="F:diguanylate cyclase activity"/>
    <property type="evidence" value="ECO:0007669"/>
    <property type="project" value="UniProtKB-EC"/>
</dbReference>
<accession>A0ABW2NKE4</accession>
<reference evidence="4" key="1">
    <citation type="journal article" date="2019" name="Int. J. Syst. Evol. Microbiol.">
        <title>The Global Catalogue of Microorganisms (GCM) 10K type strain sequencing project: providing services to taxonomists for standard genome sequencing and annotation.</title>
        <authorList>
            <consortium name="The Broad Institute Genomics Platform"/>
            <consortium name="The Broad Institute Genome Sequencing Center for Infectious Disease"/>
            <person name="Wu L."/>
            <person name="Ma J."/>
        </authorList>
    </citation>
    <scope>NUCLEOTIDE SEQUENCE [LARGE SCALE GENOMIC DNA]</scope>
    <source>
        <strain evidence="4">NBRC 106396</strain>
    </source>
</reference>
<dbReference type="SMART" id="SM00267">
    <property type="entry name" value="GGDEF"/>
    <property type="match status" value="1"/>
</dbReference>
<keyword evidence="1" id="KW-1133">Transmembrane helix</keyword>
<dbReference type="Pfam" id="PF00990">
    <property type="entry name" value="GGDEF"/>
    <property type="match status" value="1"/>
</dbReference>
<dbReference type="InterPro" id="IPR043128">
    <property type="entry name" value="Rev_trsase/Diguanyl_cyclase"/>
</dbReference>
<dbReference type="NCBIfam" id="TIGR00254">
    <property type="entry name" value="GGDEF"/>
    <property type="match status" value="1"/>
</dbReference>
<sequence>MQLIGRITGSLGMLGLHFIYIFYYYYRDTKVEALDLYSTPLLILIGYWCGKQYDKAKFHSEKDELTGTYNRRFIVRSFEKYTNMALRSNHKLFVILIDCDNFKSINDRFGHLKGDLVLTQISRALIGSTRKSDIIARWGGDEFLLIGLIKEDKDMVAIINRIDQALHSLKREIGISIGASIGSAIFPSQSKDLVELIKMADHNMYTMKASKKEPLSVRKRVYGLDY</sequence>
<evidence type="ECO:0000256" key="1">
    <source>
        <dbReference type="SAM" id="Phobius"/>
    </source>
</evidence>
<dbReference type="RefSeq" id="WP_379746935.1">
    <property type="nucleotide sequence ID" value="NZ_JBHTCP010000009.1"/>
</dbReference>
<dbReference type="InterPro" id="IPR029787">
    <property type="entry name" value="Nucleotide_cyclase"/>
</dbReference>
<keyword evidence="1" id="KW-0812">Transmembrane</keyword>
<comment type="caution">
    <text evidence="3">The sequence shown here is derived from an EMBL/GenBank/DDBJ whole genome shotgun (WGS) entry which is preliminary data.</text>
</comment>
<dbReference type="PROSITE" id="PS50887">
    <property type="entry name" value="GGDEF"/>
    <property type="match status" value="1"/>
</dbReference>
<evidence type="ECO:0000313" key="3">
    <source>
        <dbReference type="EMBL" id="MFC7370896.1"/>
    </source>
</evidence>
<dbReference type="InterPro" id="IPR050469">
    <property type="entry name" value="Diguanylate_Cyclase"/>
</dbReference>
<dbReference type="Proteomes" id="UP001596549">
    <property type="component" value="Unassembled WGS sequence"/>
</dbReference>
<keyword evidence="3" id="KW-0808">Transferase</keyword>
<keyword evidence="3" id="KW-0548">Nucleotidyltransferase</keyword>
<dbReference type="PANTHER" id="PTHR45138:SF6">
    <property type="entry name" value="DIGUANYLATE CYCLASE DGCN"/>
    <property type="match status" value="1"/>
</dbReference>
<feature type="transmembrane region" description="Helical" evidence="1">
    <location>
        <begin position="7"/>
        <end position="26"/>
    </location>
</feature>
<dbReference type="EMBL" id="JBHTCP010000009">
    <property type="protein sequence ID" value="MFC7370896.1"/>
    <property type="molecule type" value="Genomic_DNA"/>
</dbReference>
<organism evidence="3 4">
    <name type="scientific">Fictibacillus iocasae</name>
    <dbReference type="NCBI Taxonomy" id="2715437"/>
    <lineage>
        <taxon>Bacteria</taxon>
        <taxon>Bacillati</taxon>
        <taxon>Bacillota</taxon>
        <taxon>Bacilli</taxon>
        <taxon>Bacillales</taxon>
        <taxon>Fictibacillaceae</taxon>
        <taxon>Fictibacillus</taxon>
    </lineage>
</organism>
<dbReference type="EC" id="2.7.7.65" evidence="3"/>
<dbReference type="CDD" id="cd01949">
    <property type="entry name" value="GGDEF"/>
    <property type="match status" value="1"/>
</dbReference>
<evidence type="ECO:0000259" key="2">
    <source>
        <dbReference type="PROSITE" id="PS50887"/>
    </source>
</evidence>
<evidence type="ECO:0000313" key="4">
    <source>
        <dbReference type="Proteomes" id="UP001596549"/>
    </source>
</evidence>
<keyword evidence="4" id="KW-1185">Reference proteome</keyword>
<feature type="domain" description="GGDEF" evidence="2">
    <location>
        <begin position="90"/>
        <end position="220"/>
    </location>
</feature>
<dbReference type="Gene3D" id="3.30.70.270">
    <property type="match status" value="1"/>
</dbReference>